<evidence type="ECO:0000256" key="2">
    <source>
        <dbReference type="ARBA" id="ARBA00022679"/>
    </source>
</evidence>
<keyword evidence="4" id="KW-1185">Reference proteome</keyword>
<dbReference type="InterPro" id="IPR002516">
    <property type="entry name" value="Glyco_trans_11"/>
</dbReference>
<protein>
    <submittedName>
        <fullName evidence="3">Alpha-1,2-fucosyltransferase</fullName>
    </submittedName>
</protein>
<dbReference type="GO" id="GO:0016020">
    <property type="term" value="C:membrane"/>
    <property type="evidence" value="ECO:0007669"/>
    <property type="project" value="InterPro"/>
</dbReference>
<evidence type="ECO:0000313" key="4">
    <source>
        <dbReference type="Proteomes" id="UP001152872"/>
    </source>
</evidence>
<dbReference type="AlphaFoldDB" id="A0A9X4RJ16"/>
<dbReference type="Proteomes" id="UP001152872">
    <property type="component" value="Unassembled WGS sequence"/>
</dbReference>
<evidence type="ECO:0000256" key="1">
    <source>
        <dbReference type="ARBA" id="ARBA00022676"/>
    </source>
</evidence>
<keyword evidence="1" id="KW-0328">Glycosyltransferase</keyword>
<name>A0A9X4RJ16_9CYAN</name>
<dbReference type="PANTHER" id="PTHR11927:SF9">
    <property type="entry name" value="L-FUCOSYLTRANSFERASE"/>
    <property type="match status" value="1"/>
</dbReference>
<dbReference type="GO" id="GO:0008107">
    <property type="term" value="F:galactoside 2-alpha-L-fucosyltransferase activity"/>
    <property type="evidence" value="ECO:0007669"/>
    <property type="project" value="InterPro"/>
</dbReference>
<organism evidence="3 4">
    <name type="scientific">Pseudanabaena catenata USMAC16</name>
    <dbReference type="NCBI Taxonomy" id="1855837"/>
    <lineage>
        <taxon>Bacteria</taxon>
        <taxon>Bacillati</taxon>
        <taxon>Cyanobacteriota</taxon>
        <taxon>Cyanophyceae</taxon>
        <taxon>Pseudanabaenales</taxon>
        <taxon>Pseudanabaenaceae</taxon>
        <taxon>Pseudanabaena</taxon>
    </lineage>
</organism>
<dbReference type="Pfam" id="PF01531">
    <property type="entry name" value="Glyco_transf_11"/>
    <property type="match status" value="1"/>
</dbReference>
<dbReference type="PANTHER" id="PTHR11927">
    <property type="entry name" value="GALACTOSIDE 2-L-FUCOSYLTRANSFERASE"/>
    <property type="match status" value="1"/>
</dbReference>
<dbReference type="CDD" id="cd11301">
    <property type="entry name" value="Fut1_Fut2_like"/>
    <property type="match status" value="1"/>
</dbReference>
<comment type="caution">
    <text evidence="3">The sequence shown here is derived from an EMBL/GenBank/DDBJ whole genome shotgun (WGS) entry which is preliminary data.</text>
</comment>
<sequence>MLIFQQSGRLGNQIFQYAALRQLCRSEDELILLGFSELQSVFTGIKAKIINGNSPRWERAIYYRIYRFMSFLAQKKIVTTIKESNECPEIILNFGISKKIFFAEKAYFQSELFFQRETIDILKLKPELLSFAQQLLLNLTQGRTPIFVHIRRGDYLAWRTKSHPAVLPASYYQNCINIICAKIRDPFFVFVSDDPFYVKDVFGDLENAYISYGSSIEDFAVMTQCKGGILSASSFAWWAAYLVRMRQPDSFFLAPKYWIDHRLNSWFPSFIESSFLDYIDVYK</sequence>
<proteinExistence type="predicted"/>
<keyword evidence="2" id="KW-0808">Transferase</keyword>
<gene>
    <name evidence="3" type="ORF">FEV09_16770</name>
</gene>
<dbReference type="EMBL" id="VBTY01000160">
    <property type="protein sequence ID" value="MDG3496201.1"/>
    <property type="molecule type" value="Genomic_DNA"/>
</dbReference>
<accession>A0A9X4RJ16</accession>
<dbReference type="RefSeq" id="WP_009628365.1">
    <property type="nucleotide sequence ID" value="NZ_VBTY01000160.1"/>
</dbReference>
<dbReference type="GO" id="GO:0005975">
    <property type="term" value="P:carbohydrate metabolic process"/>
    <property type="evidence" value="ECO:0007669"/>
    <property type="project" value="InterPro"/>
</dbReference>
<reference evidence="3" key="1">
    <citation type="submission" date="2019-05" db="EMBL/GenBank/DDBJ databases">
        <title>Whole genome sequencing of Pseudanabaena catenata USMAC16.</title>
        <authorList>
            <person name="Khan Z."/>
            <person name="Omar W.M."/>
            <person name="Convey P."/>
            <person name="Merican F."/>
            <person name="Najimudin N."/>
        </authorList>
    </citation>
    <scope>NUCLEOTIDE SEQUENCE</scope>
    <source>
        <strain evidence="3">USMAC16</strain>
    </source>
</reference>
<evidence type="ECO:0000313" key="3">
    <source>
        <dbReference type="EMBL" id="MDG3496201.1"/>
    </source>
</evidence>